<reference evidence="2" key="1">
    <citation type="submission" date="2022-05" db="EMBL/GenBank/DDBJ databases">
        <authorList>
            <person name="Okamura Y."/>
        </authorList>
    </citation>
    <scope>NUCLEOTIDE SEQUENCE</scope>
</reference>
<protein>
    <submittedName>
        <fullName evidence="2">Uncharacterized protein</fullName>
    </submittedName>
</protein>
<evidence type="ECO:0000313" key="2">
    <source>
        <dbReference type="EMBL" id="CAH4012321.1"/>
    </source>
</evidence>
<keyword evidence="3" id="KW-1185">Reference proteome</keyword>
<feature type="region of interest" description="Disordered" evidence="1">
    <location>
        <begin position="175"/>
        <end position="197"/>
    </location>
</feature>
<dbReference type="EMBL" id="CALOZG010000004">
    <property type="protein sequence ID" value="CAH4012321.1"/>
    <property type="molecule type" value="Genomic_DNA"/>
</dbReference>
<organism evidence="2 3">
    <name type="scientific">Pieris brassicae</name>
    <name type="common">White butterfly</name>
    <name type="synonym">Large white butterfly</name>
    <dbReference type="NCBI Taxonomy" id="7116"/>
    <lineage>
        <taxon>Eukaryota</taxon>
        <taxon>Metazoa</taxon>
        <taxon>Ecdysozoa</taxon>
        <taxon>Arthropoda</taxon>
        <taxon>Hexapoda</taxon>
        <taxon>Insecta</taxon>
        <taxon>Pterygota</taxon>
        <taxon>Neoptera</taxon>
        <taxon>Endopterygota</taxon>
        <taxon>Lepidoptera</taxon>
        <taxon>Glossata</taxon>
        <taxon>Ditrysia</taxon>
        <taxon>Papilionoidea</taxon>
        <taxon>Pieridae</taxon>
        <taxon>Pierinae</taxon>
        <taxon>Pieris</taxon>
    </lineage>
</organism>
<sequence length="230" mass="25133">MMHSLTPRAQYKHLDKRISIAEDHFILLSFSRPANRPGRATSDPNKSLHTTFKLFNRAARHAEVDTVESKDEAVGVVKGYIRYRFAFCSDTAADAGRWRGPLSGQSAKCRGGEAACLLTGLVPDRGLPDRSDSKRSTTHASNTIVIRGNIRETATITMDIPTTTEETRPTATITRGSTAATTPERAIPAKSEAPGRANAIRQRTTGLRDALSTPSSPCLVSPHRIRTVRR</sequence>
<evidence type="ECO:0000313" key="3">
    <source>
        <dbReference type="Proteomes" id="UP001152562"/>
    </source>
</evidence>
<proteinExistence type="predicted"/>
<evidence type="ECO:0000256" key="1">
    <source>
        <dbReference type="SAM" id="MobiDB-lite"/>
    </source>
</evidence>
<dbReference type="AlphaFoldDB" id="A0A9P0X6S1"/>
<dbReference type="Proteomes" id="UP001152562">
    <property type="component" value="Unassembled WGS sequence"/>
</dbReference>
<gene>
    <name evidence="2" type="ORF">PIBRA_LOCUS3220</name>
</gene>
<name>A0A9P0X6S1_PIEBR</name>
<accession>A0A9P0X6S1</accession>
<comment type="caution">
    <text evidence="2">The sequence shown here is derived from an EMBL/GenBank/DDBJ whole genome shotgun (WGS) entry which is preliminary data.</text>
</comment>